<keyword evidence="3" id="KW-1185">Reference proteome</keyword>
<protein>
    <submittedName>
        <fullName evidence="2">Uncharacterized protein</fullName>
    </submittedName>
</protein>
<reference evidence="2" key="2">
    <citation type="submission" date="2022-01" db="EMBL/GenBank/DDBJ databases">
        <authorList>
            <person name="Yamashiro T."/>
            <person name="Shiraishi A."/>
            <person name="Satake H."/>
            <person name="Nakayama K."/>
        </authorList>
    </citation>
    <scope>NUCLEOTIDE SEQUENCE</scope>
</reference>
<gene>
    <name evidence="2" type="ORF">Tco_1122257</name>
</gene>
<reference evidence="2" key="1">
    <citation type="journal article" date="2022" name="Int. J. Mol. Sci.">
        <title>Draft Genome of Tanacetum Coccineum: Genomic Comparison of Closely Related Tanacetum-Family Plants.</title>
        <authorList>
            <person name="Yamashiro T."/>
            <person name="Shiraishi A."/>
            <person name="Nakayama K."/>
            <person name="Satake H."/>
        </authorList>
    </citation>
    <scope>NUCLEOTIDE SEQUENCE</scope>
</reference>
<evidence type="ECO:0000313" key="2">
    <source>
        <dbReference type="EMBL" id="GJU05827.1"/>
    </source>
</evidence>
<feature type="region of interest" description="Disordered" evidence="1">
    <location>
        <begin position="139"/>
        <end position="190"/>
    </location>
</feature>
<dbReference type="Proteomes" id="UP001151760">
    <property type="component" value="Unassembled WGS sequence"/>
</dbReference>
<evidence type="ECO:0000256" key="1">
    <source>
        <dbReference type="SAM" id="MobiDB-lite"/>
    </source>
</evidence>
<proteinExistence type="predicted"/>
<comment type="caution">
    <text evidence="2">The sequence shown here is derived from an EMBL/GenBank/DDBJ whole genome shotgun (WGS) entry which is preliminary data.</text>
</comment>
<name>A0ABQ5J039_9ASTR</name>
<evidence type="ECO:0000313" key="3">
    <source>
        <dbReference type="Proteomes" id="UP001151760"/>
    </source>
</evidence>
<sequence length="204" mass="22310">MLNIPNSITKRTHMRIQQNTSTAKIDSSRFRKGVLDLDIAGALQFQLGGARRRMSWRQFILALELHTSEEMETAGFGLYWVESGSSPVASLRGVRYLRLFASGWKQGAMISGDLPVIDMADLVRLQICIELDDTKAWVAPGPERQPNAATGAPEAAEDAPIADEGASAVPALVQAPQPLPPAARPARTMAQRLARVEEDVHEIR</sequence>
<organism evidence="2 3">
    <name type="scientific">Tanacetum coccineum</name>
    <dbReference type="NCBI Taxonomy" id="301880"/>
    <lineage>
        <taxon>Eukaryota</taxon>
        <taxon>Viridiplantae</taxon>
        <taxon>Streptophyta</taxon>
        <taxon>Embryophyta</taxon>
        <taxon>Tracheophyta</taxon>
        <taxon>Spermatophyta</taxon>
        <taxon>Magnoliopsida</taxon>
        <taxon>eudicotyledons</taxon>
        <taxon>Gunneridae</taxon>
        <taxon>Pentapetalae</taxon>
        <taxon>asterids</taxon>
        <taxon>campanulids</taxon>
        <taxon>Asterales</taxon>
        <taxon>Asteraceae</taxon>
        <taxon>Asteroideae</taxon>
        <taxon>Anthemideae</taxon>
        <taxon>Anthemidinae</taxon>
        <taxon>Tanacetum</taxon>
    </lineage>
</organism>
<accession>A0ABQ5J039</accession>
<feature type="compositionally biased region" description="Low complexity" evidence="1">
    <location>
        <begin position="162"/>
        <end position="176"/>
    </location>
</feature>
<dbReference type="EMBL" id="BQNB010021381">
    <property type="protein sequence ID" value="GJU05827.1"/>
    <property type="molecule type" value="Genomic_DNA"/>
</dbReference>